<gene>
    <name evidence="1" type="ORF">HJB63_01125</name>
</gene>
<dbReference type="Proteomes" id="UP000749740">
    <property type="component" value="Unassembled WGS sequence"/>
</dbReference>
<proteinExistence type="predicted"/>
<evidence type="ECO:0000313" key="1">
    <source>
        <dbReference type="EMBL" id="MBX5021195.1"/>
    </source>
</evidence>
<reference evidence="1" key="1">
    <citation type="submission" date="2020-04" db="EMBL/GenBank/DDBJ databases">
        <title>Global-level population genomics: horizontal gene transfer, symbiosis and evolution in Rhizobia.</title>
        <authorList>
            <person name="Gai Y."/>
        </authorList>
    </citation>
    <scope>NUCLEOTIDE SEQUENCE</scope>
    <source>
        <strain evidence="1">BLR57</strain>
    </source>
</reference>
<name>A0A9Q3M4K5_9HYPH</name>
<organism evidence="1 2">
    <name type="scientific">Rhizobium lentis</name>
    <dbReference type="NCBI Taxonomy" id="1138194"/>
    <lineage>
        <taxon>Bacteria</taxon>
        <taxon>Pseudomonadati</taxon>
        <taxon>Pseudomonadota</taxon>
        <taxon>Alphaproteobacteria</taxon>
        <taxon>Hyphomicrobiales</taxon>
        <taxon>Rhizobiaceae</taxon>
        <taxon>Rhizobium/Agrobacterium group</taxon>
        <taxon>Rhizobium</taxon>
    </lineage>
</organism>
<accession>A0A9Q3M4K5</accession>
<protein>
    <submittedName>
        <fullName evidence="1">Uncharacterized protein</fullName>
    </submittedName>
</protein>
<evidence type="ECO:0000313" key="2">
    <source>
        <dbReference type="Proteomes" id="UP000749740"/>
    </source>
</evidence>
<dbReference type="EMBL" id="JABDYC010000001">
    <property type="protein sequence ID" value="MBX5021195.1"/>
    <property type="molecule type" value="Genomic_DNA"/>
</dbReference>
<comment type="caution">
    <text evidence="1">The sequence shown here is derived from an EMBL/GenBank/DDBJ whole genome shotgun (WGS) entry which is preliminary data.</text>
</comment>
<dbReference type="RefSeq" id="WP_221133341.1">
    <property type="nucleotide sequence ID" value="NZ_JABDYC010000001.1"/>
</dbReference>
<dbReference type="AlphaFoldDB" id="A0A9Q3M4K5"/>
<sequence length="58" mass="6310">MTAAFERLSSALKDIQARRFRSITYTEDGTVIIVDAETGKSASGRNINHAQENLGRAA</sequence>